<dbReference type="PANTHER" id="PTHR43585">
    <property type="entry name" value="FUMIPYRROLE BIOSYNTHESIS PROTEIN C"/>
    <property type="match status" value="1"/>
</dbReference>
<dbReference type="InterPro" id="IPR011761">
    <property type="entry name" value="ATP-grasp"/>
</dbReference>
<evidence type="ECO:0000259" key="5">
    <source>
        <dbReference type="PROSITE" id="PS50975"/>
    </source>
</evidence>
<proteinExistence type="predicted"/>
<sequence>MPTMIVIGYRPDLDRAIRRRDLDPYYIVPTPVSALEKRSFSCVGDMENAQEVLRAVLAAELKDVAGALSVHEMGVFGAAFLRQQLNLPGHADPRRVLSFRDKYLQKSGLPPQVERARCRYATKDTVYADLVDDLGDVFVVKPAAGAGSLRTNIVRSPEAYAKALDQLPGQSDVAIVAESFVAAPEVYLDGIWADGGLQWSSVSRYHASPVSAAQGGILAAHLVDKKRHAALSQQLETLAGQVLGHLEAPDCVFHLEAFREETGLTFGECAIRLPGGLSPQANELTYGVDLFDVEIGLALGEKPVGPLGTASPDRYYGYALLRPSSSGRLTQEDFEQRFSLDDIKYDGSPGAHPGPYGSVGHALVSDQDDLKLQKTIEEIVRFNEDG</sequence>
<keyword evidence="7" id="KW-1185">Reference proteome</keyword>
<dbReference type="RefSeq" id="WP_209262923.1">
    <property type="nucleotide sequence ID" value="NZ_JAFFZN010000001.1"/>
</dbReference>
<dbReference type="Gene3D" id="3.30.470.20">
    <property type="entry name" value="ATP-grasp fold, B domain"/>
    <property type="match status" value="1"/>
</dbReference>
<dbReference type="Proteomes" id="UP001518976">
    <property type="component" value="Unassembled WGS sequence"/>
</dbReference>
<evidence type="ECO:0000313" key="7">
    <source>
        <dbReference type="Proteomes" id="UP001518976"/>
    </source>
</evidence>
<dbReference type="PANTHER" id="PTHR43585:SF2">
    <property type="entry name" value="ATP-GRASP ENZYME FSQD"/>
    <property type="match status" value="1"/>
</dbReference>
<dbReference type="SUPFAM" id="SSF56059">
    <property type="entry name" value="Glutathione synthetase ATP-binding domain-like"/>
    <property type="match status" value="1"/>
</dbReference>
<keyword evidence="3 4" id="KW-0067">ATP-binding</keyword>
<feature type="domain" description="ATP-grasp" evidence="5">
    <location>
        <begin position="101"/>
        <end position="299"/>
    </location>
</feature>
<evidence type="ECO:0000256" key="4">
    <source>
        <dbReference type="PROSITE-ProRule" id="PRU00409"/>
    </source>
</evidence>
<evidence type="ECO:0000256" key="2">
    <source>
        <dbReference type="ARBA" id="ARBA00022741"/>
    </source>
</evidence>
<dbReference type="InterPro" id="IPR052032">
    <property type="entry name" value="ATP-dep_AA_Ligase"/>
</dbReference>
<evidence type="ECO:0000256" key="3">
    <source>
        <dbReference type="ARBA" id="ARBA00022840"/>
    </source>
</evidence>
<accession>A0ABS3WMJ8</accession>
<dbReference type="EMBL" id="JAFFZN010000001">
    <property type="protein sequence ID" value="MBO8184116.1"/>
    <property type="molecule type" value="Genomic_DNA"/>
</dbReference>
<organism evidence="6 7">
    <name type="scientific">Streptomyces spirodelae</name>
    <dbReference type="NCBI Taxonomy" id="2812904"/>
    <lineage>
        <taxon>Bacteria</taxon>
        <taxon>Bacillati</taxon>
        <taxon>Actinomycetota</taxon>
        <taxon>Actinomycetes</taxon>
        <taxon>Kitasatosporales</taxon>
        <taxon>Streptomycetaceae</taxon>
        <taxon>Streptomyces</taxon>
    </lineage>
</organism>
<comment type="caution">
    <text evidence="6">The sequence shown here is derived from an EMBL/GenBank/DDBJ whole genome shotgun (WGS) entry which is preliminary data.</text>
</comment>
<dbReference type="Gene3D" id="3.40.50.20">
    <property type="match status" value="1"/>
</dbReference>
<evidence type="ECO:0000256" key="1">
    <source>
        <dbReference type="ARBA" id="ARBA00022598"/>
    </source>
</evidence>
<protein>
    <submittedName>
        <fullName evidence="6">ATP-grasp domain-containing protein</fullName>
    </submittedName>
</protein>
<keyword evidence="2 4" id="KW-0547">Nucleotide-binding</keyword>
<evidence type="ECO:0000313" key="6">
    <source>
        <dbReference type="EMBL" id="MBO8184116.1"/>
    </source>
</evidence>
<keyword evidence="1" id="KW-0436">Ligase</keyword>
<dbReference type="PROSITE" id="PS50975">
    <property type="entry name" value="ATP_GRASP"/>
    <property type="match status" value="1"/>
</dbReference>
<reference evidence="6 7" key="1">
    <citation type="submission" date="2021-02" db="EMBL/GenBank/DDBJ databases">
        <title>Streptomyces spirodelae sp. nov., isolated from duckweed.</title>
        <authorList>
            <person name="Saimee Y."/>
            <person name="Duangmal K."/>
        </authorList>
    </citation>
    <scope>NUCLEOTIDE SEQUENCE [LARGE SCALE GENOMIC DNA]</scope>
    <source>
        <strain evidence="6 7">DW4-2</strain>
    </source>
</reference>
<gene>
    <name evidence="6" type="ORF">JW592_01255</name>
</gene>
<name>A0ABS3WMJ8_9ACTN</name>